<dbReference type="AlphaFoldDB" id="K3XQJ6"/>
<keyword evidence="3" id="KW-1185">Reference proteome</keyword>
<evidence type="ECO:0000313" key="2">
    <source>
        <dbReference type="EnsemblPlants" id="KQL07507"/>
    </source>
</evidence>
<reference evidence="3" key="1">
    <citation type="journal article" date="2012" name="Nat. Biotechnol.">
        <title>Reference genome sequence of the model plant Setaria.</title>
        <authorList>
            <person name="Bennetzen J.L."/>
            <person name="Schmutz J."/>
            <person name="Wang H."/>
            <person name="Percifield R."/>
            <person name="Hawkins J."/>
            <person name="Pontaroli A.C."/>
            <person name="Estep M."/>
            <person name="Feng L."/>
            <person name="Vaughn J.N."/>
            <person name="Grimwood J."/>
            <person name="Jenkins J."/>
            <person name="Barry K."/>
            <person name="Lindquist E."/>
            <person name="Hellsten U."/>
            <person name="Deshpande S."/>
            <person name="Wang X."/>
            <person name="Wu X."/>
            <person name="Mitros T."/>
            <person name="Triplett J."/>
            <person name="Yang X."/>
            <person name="Ye C.Y."/>
            <person name="Mauro-Herrera M."/>
            <person name="Wang L."/>
            <person name="Li P."/>
            <person name="Sharma M."/>
            <person name="Sharma R."/>
            <person name="Ronald P.C."/>
            <person name="Panaud O."/>
            <person name="Kellogg E.A."/>
            <person name="Brutnell T.P."/>
            <person name="Doust A.N."/>
            <person name="Tuskan G.A."/>
            <person name="Rokhsar D."/>
            <person name="Devos K.M."/>
        </authorList>
    </citation>
    <scope>NUCLEOTIDE SEQUENCE [LARGE SCALE GENOMIC DNA]</scope>
    <source>
        <strain evidence="3">cv. Yugu1</strain>
    </source>
</reference>
<dbReference type="EMBL" id="AGNK02003343">
    <property type="status" value="NOT_ANNOTATED_CDS"/>
    <property type="molecule type" value="Genomic_DNA"/>
</dbReference>
<dbReference type="HOGENOM" id="CLU_2780670_0_0_1"/>
<protein>
    <submittedName>
        <fullName evidence="2">Uncharacterized protein</fullName>
    </submittedName>
</protein>
<accession>K3XQJ6</accession>
<feature type="transmembrane region" description="Helical" evidence="1">
    <location>
        <begin position="44"/>
        <end position="67"/>
    </location>
</feature>
<evidence type="ECO:0000256" key="1">
    <source>
        <dbReference type="SAM" id="Phobius"/>
    </source>
</evidence>
<keyword evidence="1" id="KW-0812">Transmembrane</keyword>
<reference evidence="2" key="2">
    <citation type="submission" date="2018-08" db="UniProtKB">
        <authorList>
            <consortium name="EnsemblPlants"/>
        </authorList>
    </citation>
    <scope>IDENTIFICATION</scope>
    <source>
        <strain evidence="2">Yugu1</strain>
    </source>
</reference>
<organism evidence="2 3">
    <name type="scientific">Setaria italica</name>
    <name type="common">Foxtail millet</name>
    <name type="synonym">Panicum italicum</name>
    <dbReference type="NCBI Taxonomy" id="4555"/>
    <lineage>
        <taxon>Eukaryota</taxon>
        <taxon>Viridiplantae</taxon>
        <taxon>Streptophyta</taxon>
        <taxon>Embryophyta</taxon>
        <taxon>Tracheophyta</taxon>
        <taxon>Spermatophyta</taxon>
        <taxon>Magnoliopsida</taxon>
        <taxon>Liliopsida</taxon>
        <taxon>Poales</taxon>
        <taxon>Poaceae</taxon>
        <taxon>PACMAD clade</taxon>
        <taxon>Panicoideae</taxon>
        <taxon>Panicodae</taxon>
        <taxon>Paniceae</taxon>
        <taxon>Cenchrinae</taxon>
        <taxon>Setaria</taxon>
    </lineage>
</organism>
<dbReference type="InParanoid" id="K3XQJ6"/>
<proteinExistence type="predicted"/>
<dbReference type="EnsemblPlants" id="KQL07507">
    <property type="protein sequence ID" value="KQL07507"/>
    <property type="gene ID" value="SETIT_004182mg"/>
</dbReference>
<sequence>MGQGMPACLSKKKIASVVWVLHLNSAEAYWYRQEIYNSEWYVPDVVVMLAPTKFNLDIYITVLLLFLHT</sequence>
<dbReference type="Proteomes" id="UP000004995">
    <property type="component" value="Unassembled WGS sequence"/>
</dbReference>
<keyword evidence="1" id="KW-1133">Transmembrane helix</keyword>
<keyword evidence="1" id="KW-0472">Membrane</keyword>
<evidence type="ECO:0000313" key="3">
    <source>
        <dbReference type="Proteomes" id="UP000004995"/>
    </source>
</evidence>
<dbReference type="Gramene" id="KQL07507">
    <property type="protein sequence ID" value="KQL07507"/>
    <property type="gene ID" value="SETIT_004182mg"/>
</dbReference>
<name>K3XQJ6_SETIT</name>